<evidence type="ECO:0000313" key="4">
    <source>
        <dbReference type="Proteomes" id="UP000433575"/>
    </source>
</evidence>
<evidence type="ECO:0000313" key="3">
    <source>
        <dbReference type="EMBL" id="MSC32287.1"/>
    </source>
</evidence>
<gene>
    <name evidence="3" type="ORF">GKD88_04045</name>
    <name evidence="2" type="ORF">GKE08_05315</name>
</gene>
<reference evidence="4 5" key="1">
    <citation type="journal article" date="2019" name="Nat. Med.">
        <title>A library of human gut bacterial isolates paired with longitudinal multiomics data enables mechanistic microbiome research.</title>
        <authorList>
            <person name="Poyet M."/>
            <person name="Groussin M."/>
            <person name="Gibbons S.M."/>
            <person name="Avila-Pacheco J."/>
            <person name="Jiang X."/>
            <person name="Kearney S.M."/>
            <person name="Perrotta A.R."/>
            <person name="Berdy B."/>
            <person name="Zhao S."/>
            <person name="Lieberman T.D."/>
            <person name="Swanson P.K."/>
            <person name="Smith M."/>
            <person name="Roesemann S."/>
            <person name="Alexander J.E."/>
            <person name="Rich S.A."/>
            <person name="Livny J."/>
            <person name="Vlamakis H."/>
            <person name="Clish C."/>
            <person name="Bullock K."/>
            <person name="Deik A."/>
            <person name="Scott J."/>
            <person name="Pierce K.A."/>
            <person name="Xavier R.J."/>
            <person name="Alm E.J."/>
        </authorList>
    </citation>
    <scope>NUCLEOTIDE SEQUENCE [LARGE SCALE GENOMIC DNA]</scope>
    <source>
        <strain evidence="2 4">BIOML-A4</strain>
        <strain evidence="3 5">BIOML-A5</strain>
    </source>
</reference>
<keyword evidence="1" id="KW-0472">Membrane</keyword>
<accession>A0A6N7S529</accession>
<sequence length="267" mass="31520">MIIRIDYLIYVYMTLCLCMLGYNLFYLGKNKWMQKRTEKQIQDQTRRLKTFLLFPERSSAKADDEIKKKLTHTHQLVVLEGTLEALNQNPLTTKQLQEWLPTLKPAFIKLIDVYMKKSVMERSYFAYLVMRFGLCGEGANDPLSTAMIQLTALSSIYCRENALMALYAHGSVDHIVKAYRLMARHEIEHSRKLVSDGLLEFHGDRQQLAHALWENWMEFTPHYQVAFIDFIRMISGNFREVLMPLLTQPETDREVKFAVMRYFRKYP</sequence>
<protein>
    <submittedName>
        <fullName evidence="2">Uncharacterized protein</fullName>
    </submittedName>
</protein>
<keyword evidence="5" id="KW-1185">Reference proteome</keyword>
<evidence type="ECO:0000313" key="5">
    <source>
        <dbReference type="Proteomes" id="UP000480929"/>
    </source>
</evidence>
<name>A0A6N7S529_9FIRM</name>
<dbReference type="Proteomes" id="UP000433575">
    <property type="component" value="Unassembled WGS sequence"/>
</dbReference>
<comment type="caution">
    <text evidence="2">The sequence shown here is derived from an EMBL/GenBank/DDBJ whole genome shotgun (WGS) entry which is preliminary data.</text>
</comment>
<feature type="transmembrane region" description="Helical" evidence="1">
    <location>
        <begin position="7"/>
        <end position="27"/>
    </location>
</feature>
<dbReference type="Proteomes" id="UP000480929">
    <property type="component" value="Unassembled WGS sequence"/>
</dbReference>
<proteinExistence type="predicted"/>
<evidence type="ECO:0000313" key="2">
    <source>
        <dbReference type="EMBL" id="MSA88740.1"/>
    </source>
</evidence>
<dbReference type="RefSeq" id="WP_154238237.1">
    <property type="nucleotide sequence ID" value="NZ_CALJPI010000109.1"/>
</dbReference>
<evidence type="ECO:0000256" key="1">
    <source>
        <dbReference type="SAM" id="Phobius"/>
    </source>
</evidence>
<dbReference type="OrthoDB" id="2112914at2"/>
<dbReference type="AlphaFoldDB" id="A0A6N7S529"/>
<organism evidence="2 4">
    <name type="scientific">Holdemania massiliensis</name>
    <dbReference type="NCBI Taxonomy" id="1468449"/>
    <lineage>
        <taxon>Bacteria</taxon>
        <taxon>Bacillati</taxon>
        <taxon>Bacillota</taxon>
        <taxon>Erysipelotrichia</taxon>
        <taxon>Erysipelotrichales</taxon>
        <taxon>Erysipelotrichaceae</taxon>
        <taxon>Holdemania</taxon>
    </lineage>
</organism>
<dbReference type="EMBL" id="WKPI01000004">
    <property type="protein sequence ID" value="MSC32287.1"/>
    <property type="molecule type" value="Genomic_DNA"/>
</dbReference>
<keyword evidence="1" id="KW-1133">Transmembrane helix</keyword>
<keyword evidence="1" id="KW-0812">Transmembrane</keyword>
<dbReference type="EMBL" id="WKPJ01000005">
    <property type="protein sequence ID" value="MSA88740.1"/>
    <property type="molecule type" value="Genomic_DNA"/>
</dbReference>